<reference evidence="1 2" key="1">
    <citation type="journal article" date="2022" name="bioRxiv">
        <title>Genomics of Preaxostyla Flagellates Illuminates Evolutionary Transitions and the Path Towards Mitochondrial Loss.</title>
        <authorList>
            <person name="Novak L.V.F."/>
            <person name="Treitli S.C."/>
            <person name="Pyrih J."/>
            <person name="Halakuc P."/>
            <person name="Pipaliya S.V."/>
            <person name="Vacek V."/>
            <person name="Brzon O."/>
            <person name="Soukal P."/>
            <person name="Eme L."/>
            <person name="Dacks J.B."/>
            <person name="Karnkowska A."/>
            <person name="Elias M."/>
            <person name="Hampl V."/>
        </authorList>
    </citation>
    <scope>NUCLEOTIDE SEQUENCE [LARGE SCALE GENOMIC DNA]</scope>
    <source>
        <strain evidence="1">NAU3</strain>
        <tissue evidence="1">Gut</tissue>
    </source>
</reference>
<comment type="caution">
    <text evidence="1">The sequence shown here is derived from an EMBL/GenBank/DDBJ whole genome shotgun (WGS) entry which is preliminary data.</text>
</comment>
<protein>
    <submittedName>
        <fullName evidence="1">Uncharacterized protein</fullName>
    </submittedName>
</protein>
<dbReference type="Proteomes" id="UP001281761">
    <property type="component" value="Unassembled WGS sequence"/>
</dbReference>
<organism evidence="1 2">
    <name type="scientific">Blattamonas nauphoetae</name>
    <dbReference type="NCBI Taxonomy" id="2049346"/>
    <lineage>
        <taxon>Eukaryota</taxon>
        <taxon>Metamonada</taxon>
        <taxon>Preaxostyla</taxon>
        <taxon>Oxymonadida</taxon>
        <taxon>Blattamonas</taxon>
    </lineage>
</organism>
<evidence type="ECO:0000313" key="1">
    <source>
        <dbReference type="EMBL" id="KAK2957681.1"/>
    </source>
</evidence>
<dbReference type="EMBL" id="JARBJD010000044">
    <property type="protein sequence ID" value="KAK2957681.1"/>
    <property type="molecule type" value="Genomic_DNA"/>
</dbReference>
<proteinExistence type="predicted"/>
<name>A0ABQ9Y1S8_9EUKA</name>
<sequence>MSHGKSYNTIRELREAIIKRRNDVQRLRIECNDRTHQIKDQVKVFQLDAQHQLDPLQDKLLSMREKEKQLLFMLDTYRFSQSARTTLREITAVKVDVQMLRRTTEKQFRTFQTAFTIKCQLILRAIDIVAHNHHRE</sequence>
<evidence type="ECO:0000313" key="2">
    <source>
        <dbReference type="Proteomes" id="UP001281761"/>
    </source>
</evidence>
<keyword evidence="2" id="KW-1185">Reference proteome</keyword>
<accession>A0ABQ9Y1S8</accession>
<gene>
    <name evidence="1" type="ORF">BLNAU_7336</name>
</gene>